<dbReference type="EMBL" id="GBRH01199052">
    <property type="protein sequence ID" value="JAD98843.1"/>
    <property type="molecule type" value="Transcribed_RNA"/>
</dbReference>
<sequence length="77" mass="9108">MVNTSWLWFPHPRIKSNYIFNSSQLAIGIQNTLQLQSKRNPSKLVKVEILRLVHNLRLSYSSRLVTLQSLYIWTHTK</sequence>
<evidence type="ECO:0000313" key="1">
    <source>
        <dbReference type="EMBL" id="JAD98843.1"/>
    </source>
</evidence>
<proteinExistence type="predicted"/>
<reference evidence="1" key="1">
    <citation type="submission" date="2014-09" db="EMBL/GenBank/DDBJ databases">
        <authorList>
            <person name="Magalhaes I.L.F."/>
            <person name="Oliveira U."/>
            <person name="Santos F.R."/>
            <person name="Vidigal T.H.D.A."/>
            <person name="Brescovit A.D."/>
            <person name="Santos A.J."/>
        </authorList>
    </citation>
    <scope>NUCLEOTIDE SEQUENCE</scope>
    <source>
        <tissue evidence="1">Shoot tissue taken approximately 20 cm above the soil surface</tissue>
    </source>
</reference>
<organism evidence="1">
    <name type="scientific">Arundo donax</name>
    <name type="common">Giant reed</name>
    <name type="synonym">Donax arundinaceus</name>
    <dbReference type="NCBI Taxonomy" id="35708"/>
    <lineage>
        <taxon>Eukaryota</taxon>
        <taxon>Viridiplantae</taxon>
        <taxon>Streptophyta</taxon>
        <taxon>Embryophyta</taxon>
        <taxon>Tracheophyta</taxon>
        <taxon>Spermatophyta</taxon>
        <taxon>Magnoliopsida</taxon>
        <taxon>Liliopsida</taxon>
        <taxon>Poales</taxon>
        <taxon>Poaceae</taxon>
        <taxon>PACMAD clade</taxon>
        <taxon>Arundinoideae</taxon>
        <taxon>Arundineae</taxon>
        <taxon>Arundo</taxon>
    </lineage>
</organism>
<accession>A0A0A9EIJ3</accession>
<reference evidence="1" key="2">
    <citation type="journal article" date="2015" name="Data Brief">
        <title>Shoot transcriptome of the giant reed, Arundo donax.</title>
        <authorList>
            <person name="Barrero R.A."/>
            <person name="Guerrero F.D."/>
            <person name="Moolhuijzen P."/>
            <person name="Goolsby J.A."/>
            <person name="Tidwell J."/>
            <person name="Bellgard S.E."/>
            <person name="Bellgard M.I."/>
        </authorList>
    </citation>
    <scope>NUCLEOTIDE SEQUENCE</scope>
    <source>
        <tissue evidence="1">Shoot tissue taken approximately 20 cm above the soil surface</tissue>
    </source>
</reference>
<dbReference type="AlphaFoldDB" id="A0A0A9EIJ3"/>
<name>A0A0A9EIJ3_ARUDO</name>
<protein>
    <submittedName>
        <fullName evidence="1">Uncharacterized protein</fullName>
    </submittedName>
</protein>